<comment type="function">
    <text evidence="6">Highly specific D-xylulose kinase which participates in the catabolism of xylose. Xylose is a major component of hemicelluloses such as xylan. Most fungi utilize D-xylose via three enzymatic reactions, xylose reductase (XR), xylitol dehydrogenase (XDH), and xylulokinase, to form xylulose 5-phosphate, which enters pentose phosphate pathway.</text>
</comment>
<feature type="domain" description="Carbohydrate kinase FGGY C-terminal" evidence="8">
    <location>
        <begin position="317"/>
        <end position="554"/>
    </location>
</feature>
<dbReference type="Proteomes" id="UP001152885">
    <property type="component" value="Unassembled WGS sequence"/>
</dbReference>
<dbReference type="Pfam" id="PF02782">
    <property type="entry name" value="FGGY_C"/>
    <property type="match status" value="1"/>
</dbReference>
<dbReference type="Pfam" id="PF00370">
    <property type="entry name" value="FGGY_N"/>
    <property type="match status" value="1"/>
</dbReference>
<comment type="similarity">
    <text evidence="1 6">Belongs to the FGGY kinase family.</text>
</comment>
<evidence type="ECO:0000259" key="8">
    <source>
        <dbReference type="Pfam" id="PF02782"/>
    </source>
</evidence>
<comment type="catalytic activity">
    <reaction evidence="5 6">
        <text>D-xylulose + ATP = D-xylulose 5-phosphate + ADP + H(+)</text>
        <dbReference type="Rhea" id="RHEA:10964"/>
        <dbReference type="ChEBI" id="CHEBI:15378"/>
        <dbReference type="ChEBI" id="CHEBI:17140"/>
        <dbReference type="ChEBI" id="CHEBI:30616"/>
        <dbReference type="ChEBI" id="CHEBI:57737"/>
        <dbReference type="ChEBI" id="CHEBI:456216"/>
        <dbReference type="EC" id="2.7.1.17"/>
    </reaction>
</comment>
<name>A0A9W4XEC6_9ASCO</name>
<dbReference type="GO" id="GO:0005997">
    <property type="term" value="P:xylulose metabolic process"/>
    <property type="evidence" value="ECO:0007669"/>
    <property type="project" value="TreeGrafter"/>
</dbReference>
<keyword evidence="4 6" id="KW-0418">Kinase</keyword>
<protein>
    <recommendedName>
        <fullName evidence="6">Xylulose kinase</fullName>
        <ecNumber evidence="6">2.7.1.17</ecNumber>
    </recommendedName>
</protein>
<feature type="domain" description="Carbohydrate kinase FGGY N-terminal" evidence="7">
    <location>
        <begin position="9"/>
        <end position="266"/>
    </location>
</feature>
<dbReference type="EMBL" id="CANTUO010000004">
    <property type="protein sequence ID" value="CAI5759241.1"/>
    <property type="molecule type" value="Genomic_DNA"/>
</dbReference>
<comment type="caution">
    <text evidence="9">The sequence shown here is derived from an EMBL/GenBank/DDBJ whole genome shotgun (WGS) entry which is preliminary data.</text>
</comment>
<dbReference type="PANTHER" id="PTHR10196:SF57">
    <property type="entry name" value="XYLULOSE KINASE"/>
    <property type="match status" value="1"/>
</dbReference>
<evidence type="ECO:0000256" key="3">
    <source>
        <dbReference type="ARBA" id="ARBA00022679"/>
    </source>
</evidence>
<evidence type="ECO:0000256" key="5">
    <source>
        <dbReference type="ARBA" id="ARBA00048885"/>
    </source>
</evidence>
<dbReference type="AlphaFoldDB" id="A0A9W4XEC6"/>
<dbReference type="GO" id="GO:0042732">
    <property type="term" value="P:D-xylose metabolic process"/>
    <property type="evidence" value="ECO:0007669"/>
    <property type="project" value="UniProtKB-UniRule"/>
</dbReference>
<dbReference type="InterPro" id="IPR018484">
    <property type="entry name" value="FGGY_N"/>
</dbReference>
<sequence length="610" mass="69009">MVDYSSKLFLGFDLSTQQLKIIVTDEDLKPLKTYNVEFDSQYKSKYGIHKGVKANEEDGEVISPVLMWLDAIDYLFTQMKQDDFPFDKVVGISGSGQQHGSIYWSHEAESLLNNLKPNQDLSKQLTNAFSWEYSPNWQDHSTNSEASDFHNAVGKENLAKITGSRAHLRFTGLQIRKFATRSHKSEYEKTSRISIVSSFVTSILLGKIANLEESDACGMNLYNISKSSYNEDLLALAAGVNSKIDKVDKSDPIYEKSIDEVRQKLGDITPITYESSGEISNYFVERYKFNKNCKIYSFTGDNLATILSLPLQPNDCLVSLGTSTTVLLITKNYEPSSQYHLFKHPTMPEHYMGMLCYCNGSLAREKARDEINKKYKLDQKSWDKFNELLDSQKAFDNKLGIYFPLGEIIPHAPAQTIRAILKDGEIEKCKIGDEFKIEDDACAIVESQTLSCRLRAGPMLSKSGDANKEESTDEINEAYNKLIDTFGQLKTDGKDQTKDSLIARPNRCYYVGGASNNLSIINKMGSIFGPINGNYKVEIPNACALGGAYKASWSYKCEEEKKFIPYDDYIKKLFDTNDELKDLKCEDKWIEYFKGVGMLAKMEETLMEVD</sequence>
<keyword evidence="6" id="KW-0119">Carbohydrate metabolism</keyword>
<dbReference type="EC" id="2.7.1.17" evidence="6"/>
<gene>
    <name evidence="9" type="ORF">CANVERA_P3750</name>
</gene>
<evidence type="ECO:0000256" key="4">
    <source>
        <dbReference type="ARBA" id="ARBA00022777"/>
    </source>
</evidence>
<keyword evidence="6" id="KW-0547">Nucleotide-binding</keyword>
<dbReference type="SUPFAM" id="SSF53067">
    <property type="entry name" value="Actin-like ATPase domain"/>
    <property type="match status" value="2"/>
</dbReference>
<keyword evidence="10" id="KW-1185">Reference proteome</keyword>
<dbReference type="PANTHER" id="PTHR10196">
    <property type="entry name" value="SUGAR KINASE"/>
    <property type="match status" value="1"/>
</dbReference>
<dbReference type="GO" id="GO:0005524">
    <property type="term" value="F:ATP binding"/>
    <property type="evidence" value="ECO:0007669"/>
    <property type="project" value="UniProtKB-UniRule"/>
</dbReference>
<evidence type="ECO:0000256" key="1">
    <source>
        <dbReference type="ARBA" id="ARBA00009156"/>
    </source>
</evidence>
<keyword evidence="6" id="KW-0067">ATP-binding</keyword>
<evidence type="ECO:0000256" key="2">
    <source>
        <dbReference type="ARBA" id="ARBA00022629"/>
    </source>
</evidence>
<dbReference type="Gene3D" id="3.30.420.40">
    <property type="match status" value="2"/>
</dbReference>
<evidence type="ECO:0000313" key="9">
    <source>
        <dbReference type="EMBL" id="CAI5759241.1"/>
    </source>
</evidence>
<dbReference type="GO" id="GO:0005829">
    <property type="term" value="C:cytosol"/>
    <property type="evidence" value="ECO:0007669"/>
    <property type="project" value="TreeGrafter"/>
</dbReference>
<dbReference type="InterPro" id="IPR018485">
    <property type="entry name" value="FGGY_C"/>
</dbReference>
<reference evidence="9" key="1">
    <citation type="submission" date="2022-12" db="EMBL/GenBank/DDBJ databases">
        <authorList>
            <person name="Brejova B."/>
        </authorList>
    </citation>
    <scope>NUCLEOTIDE SEQUENCE</scope>
</reference>
<dbReference type="GO" id="GO:0004856">
    <property type="term" value="F:D-xylulokinase activity"/>
    <property type="evidence" value="ECO:0007669"/>
    <property type="project" value="UniProtKB-UniRule"/>
</dbReference>
<dbReference type="CDD" id="cd07776">
    <property type="entry name" value="ASKHA_NBD_FGGY_SpXK-like"/>
    <property type="match status" value="1"/>
</dbReference>
<organism evidence="9 10">
    <name type="scientific">Candida verbasci</name>
    <dbReference type="NCBI Taxonomy" id="1227364"/>
    <lineage>
        <taxon>Eukaryota</taxon>
        <taxon>Fungi</taxon>
        <taxon>Dikarya</taxon>
        <taxon>Ascomycota</taxon>
        <taxon>Saccharomycotina</taxon>
        <taxon>Pichiomycetes</taxon>
        <taxon>Debaryomycetaceae</taxon>
        <taxon>Candida/Lodderomyces clade</taxon>
        <taxon>Candida</taxon>
    </lineage>
</organism>
<proteinExistence type="inferred from homology"/>
<dbReference type="InterPro" id="IPR043129">
    <property type="entry name" value="ATPase_NBD"/>
</dbReference>
<evidence type="ECO:0000259" key="7">
    <source>
        <dbReference type="Pfam" id="PF00370"/>
    </source>
</evidence>
<keyword evidence="2 6" id="KW-0859">Xylose metabolism</keyword>
<keyword evidence="3 6" id="KW-0808">Transferase</keyword>
<evidence type="ECO:0000313" key="10">
    <source>
        <dbReference type="Proteomes" id="UP001152885"/>
    </source>
</evidence>
<dbReference type="InterPro" id="IPR042024">
    <property type="entry name" value="D-XK_euk"/>
</dbReference>
<accession>A0A9W4XEC6</accession>
<dbReference type="OrthoDB" id="1728974at2759"/>
<evidence type="ECO:0000256" key="6">
    <source>
        <dbReference type="RuleBase" id="RU367058"/>
    </source>
</evidence>